<proteinExistence type="predicted"/>
<protein>
    <submittedName>
        <fullName evidence="1">Uncharacterized protein</fullName>
    </submittedName>
</protein>
<dbReference type="OrthoDB" id="5146838at2"/>
<dbReference type="InParanoid" id="A0A3N1HT92"/>
<evidence type="ECO:0000313" key="2">
    <source>
        <dbReference type="Proteomes" id="UP000276232"/>
    </source>
</evidence>
<accession>A0A3N1HT92</accession>
<sequence length="146" mass="16010">MTDDDRLPTPAPAFAAHFTDPLYDDPASEYAPFGTDEGADLLHEWADRRDELGPSSTLAHLLEEEGAGEMLQDLDLPITDPHRTPDGLVDAATTVLGAGFTLLRLTGRLDDQGLADTRKAVDVLLRVHGEQPELVRQRDDLRSWPA</sequence>
<comment type="caution">
    <text evidence="1">The sequence shown here is derived from an EMBL/GenBank/DDBJ whole genome shotgun (WGS) entry which is preliminary data.</text>
</comment>
<dbReference type="AlphaFoldDB" id="A0A3N1HT92"/>
<gene>
    <name evidence="1" type="ORF">EDC03_0245</name>
</gene>
<dbReference type="EMBL" id="RJKN01000001">
    <property type="protein sequence ID" value="ROP45640.1"/>
    <property type="molecule type" value="Genomic_DNA"/>
</dbReference>
<evidence type="ECO:0000313" key="1">
    <source>
        <dbReference type="EMBL" id="ROP45640.1"/>
    </source>
</evidence>
<name>A0A3N1HT92_9ACTN</name>
<organism evidence="1 2">
    <name type="scientific">Pseudokineococcus lusitanus</name>
    <dbReference type="NCBI Taxonomy" id="763993"/>
    <lineage>
        <taxon>Bacteria</taxon>
        <taxon>Bacillati</taxon>
        <taxon>Actinomycetota</taxon>
        <taxon>Actinomycetes</taxon>
        <taxon>Kineosporiales</taxon>
        <taxon>Kineosporiaceae</taxon>
        <taxon>Pseudokineococcus</taxon>
    </lineage>
</organism>
<dbReference type="Proteomes" id="UP000276232">
    <property type="component" value="Unassembled WGS sequence"/>
</dbReference>
<reference evidence="1 2" key="1">
    <citation type="journal article" date="2015" name="Stand. Genomic Sci.">
        <title>Genomic Encyclopedia of Bacterial and Archaeal Type Strains, Phase III: the genomes of soil and plant-associated and newly described type strains.</title>
        <authorList>
            <person name="Whitman W.B."/>
            <person name="Woyke T."/>
            <person name="Klenk H.P."/>
            <person name="Zhou Y."/>
            <person name="Lilburn T.G."/>
            <person name="Beck B.J."/>
            <person name="De Vos P."/>
            <person name="Vandamme P."/>
            <person name="Eisen J.A."/>
            <person name="Garrity G."/>
            <person name="Hugenholtz P."/>
            <person name="Kyrpides N.C."/>
        </authorList>
    </citation>
    <scope>NUCLEOTIDE SEQUENCE [LARGE SCALE GENOMIC DNA]</scope>
    <source>
        <strain evidence="1 2">CECT 7306</strain>
    </source>
</reference>
<dbReference type="RefSeq" id="WP_123378376.1">
    <property type="nucleotide sequence ID" value="NZ_RJKN01000001.1"/>
</dbReference>
<keyword evidence="2" id="KW-1185">Reference proteome</keyword>